<proteinExistence type="predicted"/>
<feature type="domain" description="Tf2-1-like SH3-like" evidence="2">
    <location>
        <begin position="24"/>
        <end position="88"/>
    </location>
</feature>
<keyword evidence="3" id="KW-0808">Transferase</keyword>
<evidence type="ECO:0000259" key="2">
    <source>
        <dbReference type="Pfam" id="PF24626"/>
    </source>
</evidence>
<sequence>MQAARDRQKSYADKKRKPMDFQVGDKVMLKVSPWKGVVRFGKQGKLNPRYVRPFKVLEKVRAVAYKLELPQELSRVHNTFHVSNLNRCYSDDPLTVPLDGLHVDDKLQFVEEPVEIVDREVKRLKRSRIPLVKVRWNSKRGPEFTWEREDQFKKKYPYLFARATPSSGAALINSTSKKNVSKTDERIDKLADQLSTLVEIVSKKVVAPAPVKAVEETCITCGGAHSWKTNKPSLMSQNNAFQTNLQNNLQNMLSSFFQAQASPSGTLSSNTVPNPKGEMKAITTRSGVAYEGPSIQAKPSPKEVVELETEEITDEEHINFQGSTAQIPPLVISKPIPEPEIPKTLPKSTPIPELEIPKTVPKPNIPYPSRRNDQKNREKASYQKEKIFQMFQDLRFDISFADALFLMPRFAPMIRNLLMKKEKLLELAKIPLNENCSAMLLKKLPEKLGDYSLLSLPDLTPTRMTLELADRSITHPKGLAEDVYVKVGKFHFPTDFVVVDFEADPRVPLILGRSFLRTGRALIDVYGEEITLQVDNEAVTFNLDQTTRYSSTNDKSVNRIDIIDEVCEEYAPELIGFPNDDFSGGNPTLTSEPFTSEFTLEEIDAYLYDKSISLESDYDD</sequence>
<evidence type="ECO:0000313" key="4">
    <source>
        <dbReference type="Proteomes" id="UP001151760"/>
    </source>
</evidence>
<accession>A0ABQ4Y0K1</accession>
<gene>
    <name evidence="3" type="ORF">Tco_0703507</name>
</gene>
<dbReference type="GO" id="GO:0003964">
    <property type="term" value="F:RNA-directed DNA polymerase activity"/>
    <property type="evidence" value="ECO:0007669"/>
    <property type="project" value="UniProtKB-KW"/>
</dbReference>
<organism evidence="3 4">
    <name type="scientific">Tanacetum coccineum</name>
    <dbReference type="NCBI Taxonomy" id="301880"/>
    <lineage>
        <taxon>Eukaryota</taxon>
        <taxon>Viridiplantae</taxon>
        <taxon>Streptophyta</taxon>
        <taxon>Embryophyta</taxon>
        <taxon>Tracheophyta</taxon>
        <taxon>Spermatophyta</taxon>
        <taxon>Magnoliopsida</taxon>
        <taxon>eudicotyledons</taxon>
        <taxon>Gunneridae</taxon>
        <taxon>Pentapetalae</taxon>
        <taxon>asterids</taxon>
        <taxon>campanulids</taxon>
        <taxon>Asterales</taxon>
        <taxon>Asteraceae</taxon>
        <taxon>Asteroideae</taxon>
        <taxon>Anthemideae</taxon>
        <taxon>Anthemidinae</taxon>
        <taxon>Tanacetum</taxon>
    </lineage>
</organism>
<evidence type="ECO:0000313" key="3">
    <source>
        <dbReference type="EMBL" id="GJS70666.1"/>
    </source>
</evidence>
<keyword evidence="4" id="KW-1185">Reference proteome</keyword>
<dbReference type="PANTHER" id="PTHR46148">
    <property type="entry name" value="CHROMO DOMAIN-CONTAINING PROTEIN"/>
    <property type="match status" value="1"/>
</dbReference>
<protein>
    <submittedName>
        <fullName evidence="3">Reverse transcriptase domain-containing protein</fullName>
    </submittedName>
</protein>
<comment type="caution">
    <text evidence="3">The sequence shown here is derived from an EMBL/GenBank/DDBJ whole genome shotgun (WGS) entry which is preliminary data.</text>
</comment>
<dbReference type="Gene3D" id="2.40.70.10">
    <property type="entry name" value="Acid Proteases"/>
    <property type="match status" value="1"/>
</dbReference>
<reference evidence="3" key="2">
    <citation type="submission" date="2022-01" db="EMBL/GenBank/DDBJ databases">
        <authorList>
            <person name="Yamashiro T."/>
            <person name="Shiraishi A."/>
            <person name="Satake H."/>
            <person name="Nakayama K."/>
        </authorList>
    </citation>
    <scope>NUCLEOTIDE SEQUENCE</scope>
</reference>
<reference evidence="3" key="1">
    <citation type="journal article" date="2022" name="Int. J. Mol. Sci.">
        <title>Draft Genome of Tanacetum Coccineum: Genomic Comparison of Closely Related Tanacetum-Family Plants.</title>
        <authorList>
            <person name="Yamashiro T."/>
            <person name="Shiraishi A."/>
            <person name="Nakayama K."/>
            <person name="Satake H."/>
        </authorList>
    </citation>
    <scope>NUCLEOTIDE SEQUENCE</scope>
</reference>
<dbReference type="PANTHER" id="PTHR46148:SF59">
    <property type="entry name" value="NUCLEOTIDYLTRANSFERASE, RIBONUCLEASE H"/>
    <property type="match status" value="1"/>
</dbReference>
<dbReference type="EMBL" id="BQNB010009949">
    <property type="protein sequence ID" value="GJS70666.1"/>
    <property type="molecule type" value="Genomic_DNA"/>
</dbReference>
<dbReference type="Proteomes" id="UP001151760">
    <property type="component" value="Unassembled WGS sequence"/>
</dbReference>
<evidence type="ECO:0000256" key="1">
    <source>
        <dbReference type="SAM" id="MobiDB-lite"/>
    </source>
</evidence>
<feature type="compositionally biased region" description="Basic and acidic residues" evidence="1">
    <location>
        <begin position="370"/>
        <end position="379"/>
    </location>
</feature>
<keyword evidence="3" id="KW-0695">RNA-directed DNA polymerase</keyword>
<name>A0ABQ4Y0K1_9ASTR</name>
<feature type="non-terminal residue" evidence="3">
    <location>
        <position position="620"/>
    </location>
</feature>
<dbReference type="CDD" id="cd00303">
    <property type="entry name" value="retropepsin_like"/>
    <property type="match status" value="1"/>
</dbReference>
<dbReference type="InterPro" id="IPR021109">
    <property type="entry name" value="Peptidase_aspartic_dom_sf"/>
</dbReference>
<dbReference type="InterPro" id="IPR056924">
    <property type="entry name" value="SH3_Tf2-1"/>
</dbReference>
<feature type="region of interest" description="Disordered" evidence="1">
    <location>
        <begin position="342"/>
        <end position="379"/>
    </location>
</feature>
<keyword evidence="3" id="KW-0548">Nucleotidyltransferase</keyword>
<dbReference type="Pfam" id="PF24626">
    <property type="entry name" value="SH3_Tf2-1"/>
    <property type="match status" value="1"/>
</dbReference>